<reference evidence="3 4" key="1">
    <citation type="journal article" date="2013" name="Curr. Biol.">
        <title>The Genome of the Foraminiferan Reticulomyxa filosa.</title>
        <authorList>
            <person name="Glockner G."/>
            <person name="Hulsmann N."/>
            <person name="Schleicher M."/>
            <person name="Noegel A.A."/>
            <person name="Eichinger L."/>
            <person name="Gallinger C."/>
            <person name="Pawlowski J."/>
            <person name="Sierra R."/>
            <person name="Euteneuer U."/>
            <person name="Pillet L."/>
            <person name="Moustafa A."/>
            <person name="Platzer M."/>
            <person name="Groth M."/>
            <person name="Szafranski K."/>
            <person name="Schliwa M."/>
        </authorList>
    </citation>
    <scope>NUCLEOTIDE SEQUENCE [LARGE SCALE GENOMIC DNA]</scope>
</reference>
<name>X6LXT6_RETFI</name>
<sequence length="492" mass="53858">MDLCGSQLLTSIGQISTVEGQAIGYDYLKHWLIAFSYSTSTSYVVNGYISYSQIKAAVYYDSTQPLLFTSGTTLVSMSLSLSLSSVATLKSTYTAMDVQRCNGTTNSTRLVLMATTDSIDVFNMKSKTTTKYTVSNSPSQTVGGLITLGVPCCNICKNSSNLLYQCFAFFLHFIFSRYSLPPSKHPSTFPTTGPPTAVPSTQIPTQTLTNTPTATFSSSTPTTPTLVDTTSLYSTTSTNPDNGLGKGSQKNGSKQTTMLTGIVSGVGSTVLLFLKIMIFFEKKLHYPMKKKKEPRHRTTISLDGRQEGVKETLRPVVDNGIQKVVQDIIVNDFATKGEIVSVALPEAPKLLNKDTQQAEGGEGAVIEGQGPTPGNDEREEENSIELRADVTKTSDNNDGNDNNDFNDLYDFLNEIGLQQYHDKMSKRGWTLNQLLNAHDGTPQSIEQFKTKMGHDFQMSLRERIHLTASIKNKKLQLSQEGYNTDDGMTTPA</sequence>
<gene>
    <name evidence="3" type="ORF">RFI_30992</name>
</gene>
<feature type="compositionally biased region" description="Low complexity" evidence="1">
    <location>
        <begin position="209"/>
        <end position="231"/>
    </location>
</feature>
<evidence type="ECO:0000313" key="3">
    <source>
        <dbReference type="EMBL" id="ETO06404.1"/>
    </source>
</evidence>
<accession>X6LXT6</accession>
<proteinExistence type="predicted"/>
<keyword evidence="2" id="KW-0472">Membrane</keyword>
<evidence type="ECO:0000256" key="2">
    <source>
        <dbReference type="SAM" id="Phobius"/>
    </source>
</evidence>
<evidence type="ECO:0008006" key="5">
    <source>
        <dbReference type="Google" id="ProtNLM"/>
    </source>
</evidence>
<comment type="caution">
    <text evidence="3">The sequence shown here is derived from an EMBL/GenBank/DDBJ whole genome shotgun (WGS) entry which is preliminary data.</text>
</comment>
<dbReference type="EMBL" id="ASPP01027169">
    <property type="protein sequence ID" value="ETO06404.1"/>
    <property type="molecule type" value="Genomic_DNA"/>
</dbReference>
<feature type="region of interest" description="Disordered" evidence="1">
    <location>
        <begin position="354"/>
        <end position="382"/>
    </location>
</feature>
<keyword evidence="2" id="KW-0812">Transmembrane</keyword>
<protein>
    <recommendedName>
        <fullName evidence="5">SAM domain-containing protein</fullName>
    </recommendedName>
</protein>
<dbReference type="Proteomes" id="UP000023152">
    <property type="component" value="Unassembled WGS sequence"/>
</dbReference>
<evidence type="ECO:0000313" key="4">
    <source>
        <dbReference type="Proteomes" id="UP000023152"/>
    </source>
</evidence>
<feature type="region of interest" description="Disordered" evidence="1">
    <location>
        <begin position="209"/>
        <end position="253"/>
    </location>
</feature>
<feature type="transmembrane region" description="Helical" evidence="2">
    <location>
        <begin position="258"/>
        <end position="280"/>
    </location>
</feature>
<organism evidence="3 4">
    <name type="scientific">Reticulomyxa filosa</name>
    <dbReference type="NCBI Taxonomy" id="46433"/>
    <lineage>
        <taxon>Eukaryota</taxon>
        <taxon>Sar</taxon>
        <taxon>Rhizaria</taxon>
        <taxon>Retaria</taxon>
        <taxon>Foraminifera</taxon>
        <taxon>Monothalamids</taxon>
        <taxon>Reticulomyxidae</taxon>
        <taxon>Reticulomyxa</taxon>
    </lineage>
</organism>
<evidence type="ECO:0000256" key="1">
    <source>
        <dbReference type="SAM" id="MobiDB-lite"/>
    </source>
</evidence>
<dbReference type="AlphaFoldDB" id="X6LXT6"/>
<feature type="compositionally biased region" description="Polar residues" evidence="1">
    <location>
        <begin position="232"/>
        <end position="241"/>
    </location>
</feature>
<keyword evidence="4" id="KW-1185">Reference proteome</keyword>
<keyword evidence="2" id="KW-1133">Transmembrane helix</keyword>